<dbReference type="InterPro" id="IPR020103">
    <property type="entry name" value="PsdUridine_synth_cat_dom_sf"/>
</dbReference>
<comment type="caution">
    <text evidence="4">Lacks conserved residue(s) required for the propagation of feature annotation.</text>
</comment>
<dbReference type="EMBL" id="DVFW01000048">
    <property type="protein sequence ID" value="HIQ81422.1"/>
    <property type="molecule type" value="Genomic_DNA"/>
</dbReference>
<evidence type="ECO:0000256" key="6">
    <source>
        <dbReference type="PIRSR" id="PIRSR001430-2"/>
    </source>
</evidence>
<reference evidence="9" key="1">
    <citation type="submission" date="2020-10" db="EMBL/GenBank/DDBJ databases">
        <authorList>
            <person name="Gilroy R."/>
        </authorList>
    </citation>
    <scope>NUCLEOTIDE SEQUENCE</scope>
    <source>
        <strain evidence="9">ChiSjej1B19-3389</strain>
    </source>
</reference>
<dbReference type="PANTHER" id="PTHR11142">
    <property type="entry name" value="PSEUDOURIDYLATE SYNTHASE"/>
    <property type="match status" value="1"/>
</dbReference>
<comment type="similarity">
    <text evidence="1 4 7">Belongs to the tRNA pseudouridine synthase TruA family.</text>
</comment>
<reference evidence="9" key="2">
    <citation type="journal article" date="2021" name="PeerJ">
        <title>Extensive microbial diversity within the chicken gut microbiome revealed by metagenomics and culture.</title>
        <authorList>
            <person name="Gilroy R."/>
            <person name="Ravi A."/>
            <person name="Getino M."/>
            <person name="Pursley I."/>
            <person name="Horton D.L."/>
            <person name="Alikhan N.F."/>
            <person name="Baker D."/>
            <person name="Gharbi K."/>
            <person name="Hall N."/>
            <person name="Watson M."/>
            <person name="Adriaenssens E.M."/>
            <person name="Foster-Nyarko E."/>
            <person name="Jarju S."/>
            <person name="Secka A."/>
            <person name="Antonio M."/>
            <person name="Oren A."/>
            <person name="Chaudhuri R.R."/>
            <person name="La Ragione R."/>
            <person name="Hildebrand F."/>
            <person name="Pallen M.J."/>
        </authorList>
    </citation>
    <scope>NUCLEOTIDE SEQUENCE</scope>
    <source>
        <strain evidence="9">ChiSjej1B19-3389</strain>
    </source>
</reference>
<protein>
    <recommendedName>
        <fullName evidence="4">tRNA pseudouridine synthase A</fullName>
        <ecNumber evidence="4">5.4.99.12</ecNumber>
    </recommendedName>
    <alternativeName>
        <fullName evidence="4">tRNA pseudouridine(38-40) synthase</fullName>
    </alternativeName>
    <alternativeName>
        <fullName evidence="4">tRNA pseudouridylate synthase I</fullName>
    </alternativeName>
    <alternativeName>
        <fullName evidence="4">tRNA-uridine isomerase I</fullName>
    </alternativeName>
</protein>
<dbReference type="InterPro" id="IPR020097">
    <property type="entry name" value="PsdUridine_synth_TruA_a/b_dom"/>
</dbReference>
<evidence type="ECO:0000256" key="3">
    <source>
        <dbReference type="ARBA" id="ARBA00023235"/>
    </source>
</evidence>
<comment type="subunit">
    <text evidence="4">Homodimer.</text>
</comment>
<keyword evidence="2 4" id="KW-0819">tRNA processing</keyword>
<feature type="domain" description="Pseudouridine synthase I TruA alpha/beta" evidence="8">
    <location>
        <begin position="153"/>
        <end position="255"/>
    </location>
</feature>
<dbReference type="SUPFAM" id="SSF55120">
    <property type="entry name" value="Pseudouridine synthase"/>
    <property type="match status" value="1"/>
</dbReference>
<proteinExistence type="inferred from homology"/>
<dbReference type="Pfam" id="PF01416">
    <property type="entry name" value="PseudoU_synth_1"/>
    <property type="match status" value="2"/>
</dbReference>
<dbReference type="InterPro" id="IPR020095">
    <property type="entry name" value="PsdUridine_synth_TruA_C"/>
</dbReference>
<dbReference type="InterPro" id="IPR020094">
    <property type="entry name" value="TruA/RsuA/RluB/E/F_N"/>
</dbReference>
<feature type="domain" description="Pseudouridine synthase I TruA alpha/beta" evidence="8">
    <location>
        <begin position="19"/>
        <end position="114"/>
    </location>
</feature>
<evidence type="ECO:0000256" key="2">
    <source>
        <dbReference type="ARBA" id="ARBA00022694"/>
    </source>
</evidence>
<dbReference type="GO" id="GO:0003723">
    <property type="term" value="F:RNA binding"/>
    <property type="evidence" value="ECO:0007669"/>
    <property type="project" value="InterPro"/>
</dbReference>
<dbReference type="Gene3D" id="3.30.70.580">
    <property type="entry name" value="Pseudouridine synthase I, catalytic domain, N-terminal subdomain"/>
    <property type="match status" value="1"/>
</dbReference>
<name>A0A9D0ZJP6_9FIRM</name>
<dbReference type="FunFam" id="3.30.70.580:FF:000001">
    <property type="entry name" value="tRNA pseudouridine synthase A"/>
    <property type="match status" value="1"/>
</dbReference>
<dbReference type="HAMAP" id="MF_00171">
    <property type="entry name" value="TruA"/>
    <property type="match status" value="1"/>
</dbReference>
<feature type="active site" description="Nucleophile" evidence="4 5">
    <location>
        <position position="62"/>
    </location>
</feature>
<comment type="caution">
    <text evidence="9">The sequence shown here is derived from an EMBL/GenBank/DDBJ whole genome shotgun (WGS) entry which is preliminary data.</text>
</comment>
<evidence type="ECO:0000256" key="1">
    <source>
        <dbReference type="ARBA" id="ARBA00009375"/>
    </source>
</evidence>
<dbReference type="AlphaFoldDB" id="A0A9D0ZJP6"/>
<sequence length="267" mass="30241">MQCVSAGSGALRNILLTISYDGRPFHGWQIQQNALSVQEVFQDALQKIIGQDFQLKGCSRTDTGVHANMYCISLKTTHVIPAERLKAALNRFLPMSIAVHRAQEVPSDFHARYSCVSKQYIYKIWNAQTRNPFLDGYALHYRYPMDTRLLHKAAQQYVGRHDFTSFCTADKREKGDFTRNVHMFSVTRDRELVTMCVEADGFLYNMVRIMVGTLLRVAQGKFAPGDLKTILQAKDRKKAGPTAPACGLYLNRVCYKMPFGKDDENGG</sequence>
<evidence type="ECO:0000313" key="9">
    <source>
        <dbReference type="EMBL" id="HIQ81422.1"/>
    </source>
</evidence>
<dbReference type="GO" id="GO:0031119">
    <property type="term" value="P:tRNA pseudouridine synthesis"/>
    <property type="evidence" value="ECO:0007669"/>
    <property type="project" value="UniProtKB-UniRule"/>
</dbReference>
<dbReference type="EC" id="5.4.99.12" evidence="4"/>
<feature type="binding site" evidence="4 6">
    <location>
        <position position="120"/>
    </location>
    <ligand>
        <name>substrate</name>
    </ligand>
</feature>
<dbReference type="PIRSF" id="PIRSF001430">
    <property type="entry name" value="tRNA_psdUrid_synth"/>
    <property type="match status" value="1"/>
</dbReference>
<dbReference type="Gene3D" id="3.30.70.660">
    <property type="entry name" value="Pseudouridine synthase I, catalytic domain, C-terminal subdomain"/>
    <property type="match status" value="1"/>
</dbReference>
<evidence type="ECO:0000256" key="5">
    <source>
        <dbReference type="PIRSR" id="PIRSR001430-1"/>
    </source>
</evidence>
<evidence type="ECO:0000256" key="7">
    <source>
        <dbReference type="RuleBase" id="RU003792"/>
    </source>
</evidence>
<comment type="function">
    <text evidence="4">Formation of pseudouridine at positions 38, 39 and 40 in the anticodon stem and loop of transfer RNAs.</text>
</comment>
<dbReference type="InterPro" id="IPR001406">
    <property type="entry name" value="PsdUridine_synth_TruA"/>
</dbReference>
<evidence type="ECO:0000259" key="8">
    <source>
        <dbReference type="Pfam" id="PF01416"/>
    </source>
</evidence>
<dbReference type="CDD" id="cd02570">
    <property type="entry name" value="PseudoU_synth_EcTruA"/>
    <property type="match status" value="1"/>
</dbReference>
<dbReference type="GO" id="GO:0160147">
    <property type="term" value="F:tRNA pseudouridine(38-40) synthase activity"/>
    <property type="evidence" value="ECO:0007669"/>
    <property type="project" value="UniProtKB-EC"/>
</dbReference>
<dbReference type="PANTHER" id="PTHR11142:SF0">
    <property type="entry name" value="TRNA PSEUDOURIDINE SYNTHASE-LIKE 1"/>
    <property type="match status" value="1"/>
</dbReference>
<comment type="catalytic activity">
    <reaction evidence="4 7">
        <text>uridine(38/39/40) in tRNA = pseudouridine(38/39/40) in tRNA</text>
        <dbReference type="Rhea" id="RHEA:22376"/>
        <dbReference type="Rhea" id="RHEA-COMP:10085"/>
        <dbReference type="Rhea" id="RHEA-COMP:10087"/>
        <dbReference type="ChEBI" id="CHEBI:65314"/>
        <dbReference type="ChEBI" id="CHEBI:65315"/>
        <dbReference type="EC" id="5.4.99.12"/>
    </reaction>
</comment>
<organism evidence="9 10">
    <name type="scientific">Candidatus Scatavimonas merdigallinarum</name>
    <dbReference type="NCBI Taxonomy" id="2840914"/>
    <lineage>
        <taxon>Bacteria</taxon>
        <taxon>Bacillati</taxon>
        <taxon>Bacillota</taxon>
        <taxon>Clostridia</taxon>
        <taxon>Eubacteriales</taxon>
        <taxon>Oscillospiraceae</taxon>
        <taxon>Oscillospiraceae incertae sedis</taxon>
        <taxon>Candidatus Scatavimonas</taxon>
    </lineage>
</organism>
<accession>A0A9D0ZJP6</accession>
<evidence type="ECO:0000313" key="10">
    <source>
        <dbReference type="Proteomes" id="UP000886787"/>
    </source>
</evidence>
<dbReference type="Proteomes" id="UP000886787">
    <property type="component" value="Unassembled WGS sequence"/>
</dbReference>
<gene>
    <name evidence="4 9" type="primary">truA</name>
    <name evidence="9" type="ORF">IAD32_09165</name>
</gene>
<dbReference type="NCBIfam" id="TIGR00071">
    <property type="entry name" value="hisT_truA"/>
    <property type="match status" value="1"/>
</dbReference>
<evidence type="ECO:0000256" key="4">
    <source>
        <dbReference type="HAMAP-Rule" id="MF_00171"/>
    </source>
</evidence>
<keyword evidence="3 4" id="KW-0413">Isomerase</keyword>